<name>A0A2L2X9B3_9FIRM</name>
<evidence type="ECO:0000313" key="1">
    <source>
        <dbReference type="EMBL" id="GBF32785.1"/>
    </source>
</evidence>
<accession>A0A2L2X9B3</accession>
<dbReference type="Pfam" id="PF09560">
    <property type="entry name" value="Spore_YunB"/>
    <property type="match status" value="1"/>
</dbReference>
<dbReference type="Proteomes" id="UP000239549">
    <property type="component" value="Unassembled WGS sequence"/>
</dbReference>
<dbReference type="EMBL" id="BFAV01000045">
    <property type="protein sequence ID" value="GBF32785.1"/>
    <property type="molecule type" value="Genomic_DNA"/>
</dbReference>
<dbReference type="NCBIfam" id="TIGR02832">
    <property type="entry name" value="spo_yunB"/>
    <property type="match status" value="1"/>
</dbReference>
<gene>
    <name evidence="1" type="ORF">DCCM_0981</name>
</gene>
<reference evidence="2" key="1">
    <citation type="submission" date="2018-02" db="EMBL/GenBank/DDBJ databases">
        <title>Genome sequence of Desulfocucumis palustris strain NAW-5.</title>
        <authorList>
            <person name="Watanabe M."/>
            <person name="Kojima H."/>
            <person name="Fukui M."/>
        </authorList>
    </citation>
    <scope>NUCLEOTIDE SEQUENCE [LARGE SCALE GENOMIC DNA]</scope>
    <source>
        <strain evidence="2">NAW-5</strain>
    </source>
</reference>
<dbReference type="AlphaFoldDB" id="A0A2L2X9B3"/>
<sequence length="220" mass="24332">MRLLFKRSNPYKRMAMVMLLVAIPLALLWYADFVMRPALFEMARVRAVKIATEAIHRAVIKKVADSGVHYNDLINIHKDSRGKVVLMQADTIRLNQLSSGVTLTVQDELNKIRSEDIRIPIGQLSGIYALANLGPGIRISIMPVGTVKVDLNDKFETAGINQTRHSIYLRFETEVRVIIPLKSGESKVVTEVPVTESIIVGDVPGTYVSLPWGVLGGGVN</sequence>
<comment type="caution">
    <text evidence="1">The sequence shown here is derived from an EMBL/GenBank/DDBJ whole genome shotgun (WGS) entry which is preliminary data.</text>
</comment>
<dbReference type="PIRSF" id="PIRSF021383">
    <property type="entry name" value="YunB"/>
    <property type="match status" value="1"/>
</dbReference>
<proteinExistence type="predicted"/>
<evidence type="ECO:0008006" key="3">
    <source>
        <dbReference type="Google" id="ProtNLM"/>
    </source>
</evidence>
<protein>
    <recommendedName>
        <fullName evidence="3">Sporulation protein YunB</fullName>
    </recommendedName>
</protein>
<dbReference type="InterPro" id="IPR014197">
    <property type="entry name" value="Sporulation_prot_YunB"/>
</dbReference>
<organism evidence="1 2">
    <name type="scientific">Desulfocucumis palustris</name>
    <dbReference type="NCBI Taxonomy" id="1898651"/>
    <lineage>
        <taxon>Bacteria</taxon>
        <taxon>Bacillati</taxon>
        <taxon>Bacillota</taxon>
        <taxon>Clostridia</taxon>
        <taxon>Eubacteriales</taxon>
        <taxon>Desulfocucumaceae</taxon>
        <taxon>Desulfocucumis</taxon>
    </lineage>
</organism>
<keyword evidence="2" id="KW-1185">Reference proteome</keyword>
<evidence type="ECO:0000313" key="2">
    <source>
        <dbReference type="Proteomes" id="UP000239549"/>
    </source>
</evidence>